<keyword evidence="1" id="KW-0732">Signal</keyword>
<evidence type="ECO:0000313" key="3">
    <source>
        <dbReference type="Proteomes" id="UP001601992"/>
    </source>
</evidence>
<keyword evidence="3" id="KW-1185">Reference proteome</keyword>
<name>A0ABW6RVA6_9NOCA</name>
<evidence type="ECO:0000313" key="2">
    <source>
        <dbReference type="EMBL" id="MFF3567957.1"/>
    </source>
</evidence>
<reference evidence="2 3" key="1">
    <citation type="submission" date="2024-10" db="EMBL/GenBank/DDBJ databases">
        <title>The Natural Products Discovery Center: Release of the First 8490 Sequenced Strains for Exploring Actinobacteria Biosynthetic Diversity.</title>
        <authorList>
            <person name="Kalkreuter E."/>
            <person name="Kautsar S.A."/>
            <person name="Yang D."/>
            <person name="Bader C.D."/>
            <person name="Teijaro C.N."/>
            <person name="Fluegel L."/>
            <person name="Davis C.M."/>
            <person name="Simpson J.R."/>
            <person name="Lauterbach L."/>
            <person name="Steele A.D."/>
            <person name="Gui C."/>
            <person name="Meng S."/>
            <person name="Li G."/>
            <person name="Viehrig K."/>
            <person name="Ye F."/>
            <person name="Su P."/>
            <person name="Kiefer A.F."/>
            <person name="Nichols A."/>
            <person name="Cepeda A.J."/>
            <person name="Yan W."/>
            <person name="Fan B."/>
            <person name="Jiang Y."/>
            <person name="Adhikari A."/>
            <person name="Zheng C.-J."/>
            <person name="Schuster L."/>
            <person name="Cowan T.M."/>
            <person name="Smanski M.J."/>
            <person name="Chevrette M.G."/>
            <person name="De Carvalho L.P.S."/>
            <person name="Shen B."/>
        </authorList>
    </citation>
    <scope>NUCLEOTIDE SEQUENCE [LARGE SCALE GENOMIC DNA]</scope>
    <source>
        <strain evidence="2 3">NPDC002593</strain>
    </source>
</reference>
<proteinExistence type="predicted"/>
<accession>A0ABW6RVA6</accession>
<gene>
    <name evidence="2" type="ORF">ACFYXQ_09285</name>
</gene>
<feature type="signal peptide" evidence="1">
    <location>
        <begin position="1"/>
        <end position="28"/>
    </location>
</feature>
<dbReference type="RefSeq" id="WP_157186164.1">
    <property type="nucleotide sequence ID" value="NZ_JBIAQY010000003.1"/>
</dbReference>
<dbReference type="EMBL" id="JBIAQY010000003">
    <property type="protein sequence ID" value="MFF3567957.1"/>
    <property type="molecule type" value="Genomic_DNA"/>
</dbReference>
<feature type="chain" id="PRO_5046952637" evidence="1">
    <location>
        <begin position="29"/>
        <end position="64"/>
    </location>
</feature>
<dbReference type="Proteomes" id="UP001601992">
    <property type="component" value="Unassembled WGS sequence"/>
</dbReference>
<evidence type="ECO:0000256" key="1">
    <source>
        <dbReference type="SAM" id="SignalP"/>
    </source>
</evidence>
<protein>
    <submittedName>
        <fullName evidence="2">Uncharacterized protein</fullName>
    </submittedName>
</protein>
<sequence length="64" mass="6368">MSTKMMKTVAATAIALPLFIAVAPAASAAAPVAKSTTSASVRTATPVRGSVNLCFPLGSVVFCI</sequence>
<comment type="caution">
    <text evidence="2">The sequence shown here is derived from an EMBL/GenBank/DDBJ whole genome shotgun (WGS) entry which is preliminary data.</text>
</comment>
<organism evidence="2 3">
    <name type="scientific">Nocardia jiangxiensis</name>
    <dbReference type="NCBI Taxonomy" id="282685"/>
    <lineage>
        <taxon>Bacteria</taxon>
        <taxon>Bacillati</taxon>
        <taxon>Actinomycetota</taxon>
        <taxon>Actinomycetes</taxon>
        <taxon>Mycobacteriales</taxon>
        <taxon>Nocardiaceae</taxon>
        <taxon>Nocardia</taxon>
    </lineage>
</organism>